<comment type="similarity">
    <text evidence="1 6">Belongs to the glycosyl hydrolase 43 family.</text>
</comment>
<dbReference type="GO" id="GO:0005975">
    <property type="term" value="P:carbohydrate metabolic process"/>
    <property type="evidence" value="ECO:0007669"/>
    <property type="project" value="InterPro"/>
</dbReference>
<dbReference type="CDD" id="cd18617">
    <property type="entry name" value="GH43_XynB-like"/>
    <property type="match status" value="1"/>
</dbReference>
<keyword evidence="9" id="KW-1185">Reference proteome</keyword>
<keyword evidence="2 6" id="KW-0378">Hydrolase</keyword>
<dbReference type="InterPro" id="IPR013320">
    <property type="entry name" value="ConA-like_dom_sf"/>
</dbReference>
<organism evidence="8 9">
    <name type="scientific">Streptomyces ferrugineus</name>
    <dbReference type="NCBI Taxonomy" id="1413221"/>
    <lineage>
        <taxon>Bacteria</taxon>
        <taxon>Bacillati</taxon>
        <taxon>Actinomycetota</taxon>
        <taxon>Actinomycetes</taxon>
        <taxon>Kitasatosporales</taxon>
        <taxon>Streptomycetaceae</taxon>
        <taxon>Streptomyces</taxon>
    </lineage>
</organism>
<evidence type="ECO:0000256" key="4">
    <source>
        <dbReference type="PIRSR" id="PIRSR606710-1"/>
    </source>
</evidence>
<dbReference type="GO" id="GO:0004553">
    <property type="term" value="F:hydrolase activity, hydrolyzing O-glycosyl compounds"/>
    <property type="evidence" value="ECO:0007669"/>
    <property type="project" value="InterPro"/>
</dbReference>
<proteinExistence type="inferred from homology"/>
<dbReference type="InterPro" id="IPR006710">
    <property type="entry name" value="Glyco_hydro_43"/>
</dbReference>
<dbReference type="RefSeq" id="WP_194037828.1">
    <property type="nucleotide sequence ID" value="NZ_CP063373.1"/>
</dbReference>
<dbReference type="InterPro" id="IPR023296">
    <property type="entry name" value="Glyco_hydro_beta-prop_sf"/>
</dbReference>
<evidence type="ECO:0000313" key="8">
    <source>
        <dbReference type="EMBL" id="QOV33149.1"/>
    </source>
</evidence>
<evidence type="ECO:0000256" key="6">
    <source>
        <dbReference type="RuleBase" id="RU361187"/>
    </source>
</evidence>
<name>A0A7M2SAU7_9ACTN</name>
<dbReference type="KEGG" id="sfeu:IM697_23105"/>
<evidence type="ECO:0000259" key="7">
    <source>
        <dbReference type="Pfam" id="PF17851"/>
    </source>
</evidence>
<evidence type="ECO:0000256" key="5">
    <source>
        <dbReference type="PIRSR" id="PIRSR606710-2"/>
    </source>
</evidence>
<dbReference type="Gene3D" id="2.115.10.20">
    <property type="entry name" value="Glycosyl hydrolase domain, family 43"/>
    <property type="match status" value="1"/>
</dbReference>
<dbReference type="Proteomes" id="UP000594205">
    <property type="component" value="Chromosome"/>
</dbReference>
<dbReference type="InterPro" id="IPR041542">
    <property type="entry name" value="GH43_C2"/>
</dbReference>
<feature type="site" description="Important for catalytic activity, responsible for pKa modulation of the active site Glu and correct orientation of both the proton donor and substrate" evidence="5">
    <location>
        <position position="123"/>
    </location>
</feature>
<dbReference type="Pfam" id="PF04616">
    <property type="entry name" value="Glyco_hydro_43"/>
    <property type="match status" value="1"/>
</dbReference>
<feature type="active site" description="Proton donor" evidence="4">
    <location>
        <position position="183"/>
    </location>
</feature>
<feature type="active site" description="Proton acceptor" evidence="4">
    <location>
        <position position="15"/>
    </location>
</feature>
<reference evidence="8 9" key="1">
    <citation type="submission" date="2020-10" db="EMBL/GenBank/DDBJ databases">
        <title>Streptomyces ferrugineus complate genome analysis.</title>
        <authorList>
            <person name="Anwar N."/>
        </authorList>
    </citation>
    <scope>NUCLEOTIDE SEQUENCE [LARGE SCALE GENOMIC DNA]</scope>
    <source>
        <strain evidence="8 9">CCTCC AA2014009</strain>
    </source>
</reference>
<protein>
    <submittedName>
        <fullName evidence="8">Family 43 glycosylhydrolase</fullName>
    </submittedName>
</protein>
<sequence>MTNWPNPLIPGFNPDPSVVLVDGVYYLVTSTFEYLPGLPVYRSTDLVDWEHIGNVAERPEQVAVGSVVTGAGVFAPTIRHHDGLFHVIVTVVGSPRGCVVFTAADPAGPWSDGLTVSGVDGIDPDLAWDDDGTAYITYSGLRLSGEEAGRHYGIEQVRVDLTTGLALENPRSLWSGTGLRFPEAPHLYRRGEHWYLVIAEGGTERGHAVSVARGVSPAGPFTGHPGNPLLTASGTPRPVQNTGHADLVETPDGGWAMVLLGVRTLGEAQAFSPLGRETFITDVTWTEDGWPAVAPVEPAPRAGTENLVFSFEDETALDDPGWLAVRTTPRTVARVTGGHLALHGRKTGLDDPQPVFVGRRQRHLNAVVTTTVDVTDGVGGLATRYDERHHFGLEARTQDGSTVVTAWGAVAGLRQEWRDTFPSGPIELALELGTELGAARVGDRIRLLAGGTLLAELDGRYWTAETCASFTGRIIGLYASEGAVRFADYRYAGRETVPDAE</sequence>
<evidence type="ECO:0000313" key="9">
    <source>
        <dbReference type="Proteomes" id="UP000594205"/>
    </source>
</evidence>
<dbReference type="SUPFAM" id="SSF75005">
    <property type="entry name" value="Arabinanase/levansucrase/invertase"/>
    <property type="match status" value="1"/>
</dbReference>
<evidence type="ECO:0000256" key="1">
    <source>
        <dbReference type="ARBA" id="ARBA00009865"/>
    </source>
</evidence>
<dbReference type="SUPFAM" id="SSF49899">
    <property type="entry name" value="Concanavalin A-like lectins/glucanases"/>
    <property type="match status" value="1"/>
</dbReference>
<accession>A0A7M2SAU7</accession>
<dbReference type="Gene3D" id="2.60.120.200">
    <property type="match status" value="1"/>
</dbReference>
<evidence type="ECO:0000256" key="3">
    <source>
        <dbReference type="ARBA" id="ARBA00023295"/>
    </source>
</evidence>
<dbReference type="PANTHER" id="PTHR42812:SF12">
    <property type="entry name" value="BETA-XYLOSIDASE-RELATED"/>
    <property type="match status" value="1"/>
</dbReference>
<evidence type="ECO:0000256" key="2">
    <source>
        <dbReference type="ARBA" id="ARBA00022801"/>
    </source>
</evidence>
<dbReference type="Pfam" id="PF17851">
    <property type="entry name" value="GH43_C2"/>
    <property type="match status" value="1"/>
</dbReference>
<dbReference type="PANTHER" id="PTHR42812">
    <property type="entry name" value="BETA-XYLOSIDASE"/>
    <property type="match status" value="1"/>
</dbReference>
<dbReference type="EMBL" id="CP063373">
    <property type="protein sequence ID" value="QOV33149.1"/>
    <property type="molecule type" value="Genomic_DNA"/>
</dbReference>
<keyword evidence="3 6" id="KW-0326">Glycosidase</keyword>
<gene>
    <name evidence="8" type="ORF">IM697_23105</name>
</gene>
<dbReference type="AlphaFoldDB" id="A0A7M2SAU7"/>
<dbReference type="InterPro" id="IPR051795">
    <property type="entry name" value="Glycosyl_Hydrlase_43"/>
</dbReference>
<feature type="domain" description="Beta-xylosidase C-terminal Concanavalin A-like" evidence="7">
    <location>
        <begin position="319"/>
        <end position="490"/>
    </location>
</feature>